<comment type="caution">
    <text evidence="1">The sequence shown here is derived from an EMBL/GenBank/DDBJ whole genome shotgun (WGS) entry which is preliminary data.</text>
</comment>
<dbReference type="SUPFAM" id="SSF53850">
    <property type="entry name" value="Periplasmic binding protein-like II"/>
    <property type="match status" value="1"/>
</dbReference>
<name>A0A7C5KI84_9BACT</name>
<dbReference type="Gene3D" id="3.40.190.10">
    <property type="entry name" value="Periplasmic binding protein-like II"/>
    <property type="match status" value="2"/>
</dbReference>
<sequence>MINNKTFYKSYVIAIKDDIKNLFDLKEKAIAFTDPYSFAGYIVLENYLKKNGLNLDFFSKHFFTFSINSSIEALKEGLADAITIDSNTYEQIKERNPDISNALHIVWESPIEIPNPPVIAIKNMDYKTKLQFQKLFLDMDKSVEGRKVLNILGYDKYVEVSSNFFEPISEWLGKDNENKF</sequence>
<dbReference type="EMBL" id="DRUY01000259">
    <property type="protein sequence ID" value="HHI66415.1"/>
    <property type="molecule type" value="Genomic_DNA"/>
</dbReference>
<reference evidence="1" key="1">
    <citation type="journal article" date="2020" name="mSystems">
        <title>Genome- and Community-Level Interaction Insights into Carbon Utilization and Element Cycling Functions of Hydrothermarchaeota in Hydrothermal Sediment.</title>
        <authorList>
            <person name="Zhou Z."/>
            <person name="Liu Y."/>
            <person name="Xu W."/>
            <person name="Pan J."/>
            <person name="Luo Z.H."/>
            <person name="Li M."/>
        </authorList>
    </citation>
    <scope>NUCLEOTIDE SEQUENCE [LARGE SCALE GENOMIC DNA]</scope>
    <source>
        <strain evidence="1">SpSt-1019</strain>
    </source>
</reference>
<evidence type="ECO:0000313" key="1">
    <source>
        <dbReference type="EMBL" id="HHI66415.1"/>
    </source>
</evidence>
<dbReference type="PANTHER" id="PTHR35841">
    <property type="entry name" value="PHOSPHONATES-BINDING PERIPLASMIC PROTEIN"/>
    <property type="match status" value="1"/>
</dbReference>
<protein>
    <recommendedName>
        <fullName evidence="2">Phosphate/phosphite/phosphonate ABC transporter substrate-binding protein</fullName>
    </recommendedName>
</protein>
<proteinExistence type="predicted"/>
<accession>A0A7C5KI84</accession>
<dbReference type="AlphaFoldDB" id="A0A7C5KI84"/>
<gene>
    <name evidence="1" type="ORF">ENL70_07715</name>
</gene>
<dbReference type="Pfam" id="PF12974">
    <property type="entry name" value="Phosphonate-bd"/>
    <property type="match status" value="1"/>
</dbReference>
<dbReference type="PANTHER" id="PTHR35841:SF1">
    <property type="entry name" value="PHOSPHONATES-BINDING PERIPLASMIC PROTEIN"/>
    <property type="match status" value="1"/>
</dbReference>
<evidence type="ECO:0008006" key="2">
    <source>
        <dbReference type="Google" id="ProtNLM"/>
    </source>
</evidence>
<organism evidence="1">
    <name type="scientific">Thermodesulfobium narugense</name>
    <dbReference type="NCBI Taxonomy" id="184064"/>
    <lineage>
        <taxon>Bacteria</taxon>
        <taxon>Pseudomonadati</taxon>
        <taxon>Thermodesulfobiota</taxon>
        <taxon>Thermodesulfobiia</taxon>
        <taxon>Thermodesulfobiales</taxon>
        <taxon>Thermodesulfobiaceae</taxon>
        <taxon>Thermodesulfobium</taxon>
    </lineage>
</organism>